<keyword evidence="3" id="KW-1185">Reference proteome</keyword>
<name>A0ABV9LB21_9FLAO</name>
<comment type="caution">
    <text evidence="2">The sequence shown here is derived from an EMBL/GenBank/DDBJ whole genome shotgun (WGS) entry which is preliminary data.</text>
</comment>
<dbReference type="InterPro" id="IPR013114">
    <property type="entry name" value="FabA_FabZ"/>
</dbReference>
<evidence type="ECO:0000313" key="3">
    <source>
        <dbReference type="Proteomes" id="UP001595878"/>
    </source>
</evidence>
<dbReference type="RefSeq" id="WP_380033960.1">
    <property type="nucleotide sequence ID" value="NZ_JBHSHB010000016.1"/>
</dbReference>
<dbReference type="EMBL" id="JBHSHB010000016">
    <property type="protein sequence ID" value="MFC4690707.1"/>
    <property type="molecule type" value="Genomic_DNA"/>
</dbReference>
<proteinExistence type="predicted"/>
<dbReference type="SUPFAM" id="SSF54637">
    <property type="entry name" value="Thioesterase/thiol ester dehydrase-isomerase"/>
    <property type="match status" value="1"/>
</dbReference>
<evidence type="ECO:0000313" key="2">
    <source>
        <dbReference type="EMBL" id="MFC4690707.1"/>
    </source>
</evidence>
<accession>A0ABV9LB21</accession>
<dbReference type="EC" id="4.2.1.-" evidence="2"/>
<protein>
    <submittedName>
        <fullName evidence="2">3-hydroxyacyl-ACP dehydratase FabZ family protein</fullName>
        <ecNumber evidence="2">4.2.1.-</ecNumber>
    </submittedName>
</protein>
<reference evidence="3" key="1">
    <citation type="journal article" date="2019" name="Int. J. Syst. Evol. Microbiol.">
        <title>The Global Catalogue of Microorganisms (GCM) 10K type strain sequencing project: providing services to taxonomists for standard genome sequencing and annotation.</title>
        <authorList>
            <consortium name="The Broad Institute Genomics Platform"/>
            <consortium name="The Broad Institute Genome Sequencing Center for Infectious Disease"/>
            <person name="Wu L."/>
            <person name="Ma J."/>
        </authorList>
    </citation>
    <scope>NUCLEOTIDE SEQUENCE [LARGE SCALE GENOMIC DNA]</scope>
    <source>
        <strain evidence="3">CGMCC 4.7427</strain>
    </source>
</reference>
<evidence type="ECO:0000256" key="1">
    <source>
        <dbReference type="ARBA" id="ARBA00023239"/>
    </source>
</evidence>
<keyword evidence="1 2" id="KW-0456">Lyase</keyword>
<gene>
    <name evidence="2" type="ORF">ACFO5T_09745</name>
</gene>
<organism evidence="2 3">
    <name type="scientific">Dokdonia genika</name>
    <dbReference type="NCBI Taxonomy" id="308113"/>
    <lineage>
        <taxon>Bacteria</taxon>
        <taxon>Pseudomonadati</taxon>
        <taxon>Bacteroidota</taxon>
        <taxon>Flavobacteriia</taxon>
        <taxon>Flavobacteriales</taxon>
        <taxon>Flavobacteriaceae</taxon>
        <taxon>Dokdonia</taxon>
    </lineage>
</organism>
<dbReference type="GO" id="GO:0016829">
    <property type="term" value="F:lyase activity"/>
    <property type="evidence" value="ECO:0007669"/>
    <property type="project" value="UniProtKB-KW"/>
</dbReference>
<dbReference type="Gene3D" id="3.10.129.10">
    <property type="entry name" value="Hotdog Thioesterase"/>
    <property type="match status" value="1"/>
</dbReference>
<dbReference type="PANTHER" id="PTHR30272">
    <property type="entry name" value="3-HYDROXYACYL-[ACYL-CARRIER-PROTEIN] DEHYDRATASE"/>
    <property type="match status" value="1"/>
</dbReference>
<dbReference type="PANTHER" id="PTHR30272:SF1">
    <property type="entry name" value="3-HYDROXYACYL-[ACYL-CARRIER-PROTEIN] DEHYDRATASE"/>
    <property type="match status" value="1"/>
</dbReference>
<sequence>MSGEEIIAALPYGEPFLFVDTINMVTKEEIHGSYTFKPEAFFYKGHFKDLPVTPGVILTECMAQIGLVSLGIYKMQDKDLSQLQVAFTNAQTEFLKPVLPGERVIVKAVQKYFRFNKLKCVVKLYDEGGDICAQGELAGIFSTKDEA</sequence>
<dbReference type="Pfam" id="PF07977">
    <property type="entry name" value="FabA"/>
    <property type="match status" value="1"/>
</dbReference>
<dbReference type="Proteomes" id="UP001595878">
    <property type="component" value="Unassembled WGS sequence"/>
</dbReference>
<dbReference type="InterPro" id="IPR029069">
    <property type="entry name" value="HotDog_dom_sf"/>
</dbReference>